<evidence type="ECO:0000313" key="6">
    <source>
        <dbReference type="Proteomes" id="UP001055439"/>
    </source>
</evidence>
<evidence type="ECO:0000256" key="4">
    <source>
        <dbReference type="SAM" id="MobiDB-lite"/>
    </source>
</evidence>
<dbReference type="GO" id="GO:0008097">
    <property type="term" value="F:5S rRNA binding"/>
    <property type="evidence" value="ECO:0007669"/>
    <property type="project" value="TreeGrafter"/>
</dbReference>
<comment type="similarity">
    <text evidence="1">Belongs to the universal ribosomal protein uL18 family.</text>
</comment>
<evidence type="ECO:0000256" key="2">
    <source>
        <dbReference type="ARBA" id="ARBA00022980"/>
    </source>
</evidence>
<dbReference type="GO" id="GO:0006412">
    <property type="term" value="P:translation"/>
    <property type="evidence" value="ECO:0007669"/>
    <property type="project" value="InterPro"/>
</dbReference>
<keyword evidence="2" id="KW-0689">Ribosomal protein</keyword>
<dbReference type="GO" id="GO:0003735">
    <property type="term" value="F:structural constituent of ribosome"/>
    <property type="evidence" value="ECO:0007669"/>
    <property type="project" value="InterPro"/>
</dbReference>
<dbReference type="AlphaFoldDB" id="A0A9E7EWB0"/>
<sequence length="354" mass="37991">MPTNYGGFREKVKGVAVRKTIKTPEEVKGLPSRGNIEPGEIPSLQDLGLNPTPTVLQDGKPVMSATLVGGETKAPERSKKFAAESELKKTATSTVSAASPKKNTADSENSGMNWLTFELLFITKKCSSTKKNLQIELLLCARRNLSINKPSAFSLASHAAFLSEDVPAYLVLSDAPGVAGCHSLSRFALLSSILVLRCPAPGGVSDILLLGKSGQMQPVPSVLPKLHIFLSAIFMVIATTEMVIPSVRPPRILDFLKPYVLKMHITDKYVSAQVIHTPTAEVAVSASSHEKLLRPSIGSTRDIAAAAKIGKLLGERLLLRGIPAVSVFLKKEQKYHGKVKAVIDSVRDAGIKLL</sequence>
<dbReference type="SUPFAM" id="SSF53137">
    <property type="entry name" value="Translational machinery components"/>
    <property type="match status" value="1"/>
</dbReference>
<dbReference type="InterPro" id="IPR005484">
    <property type="entry name" value="Ribosomal_uL18_bac/plant/anim"/>
</dbReference>
<gene>
    <name evidence="5" type="ORF">MUK42_05689</name>
</gene>
<dbReference type="Pfam" id="PF00861">
    <property type="entry name" value="Ribosomal_L18p"/>
    <property type="match status" value="1"/>
</dbReference>
<proteinExistence type="inferred from homology"/>
<dbReference type="InterPro" id="IPR057268">
    <property type="entry name" value="Ribosomal_L18"/>
</dbReference>
<dbReference type="OrthoDB" id="1932324at2759"/>
<dbReference type="GO" id="GO:1990904">
    <property type="term" value="C:ribonucleoprotein complex"/>
    <property type="evidence" value="ECO:0007669"/>
    <property type="project" value="UniProtKB-KW"/>
</dbReference>
<keyword evidence="6" id="KW-1185">Reference proteome</keyword>
<dbReference type="Gene3D" id="3.30.420.100">
    <property type="match status" value="1"/>
</dbReference>
<reference evidence="5" key="1">
    <citation type="submission" date="2022-05" db="EMBL/GenBank/DDBJ databases">
        <title>The Musa troglodytarum L. genome provides insights into the mechanism of non-climacteric behaviour and enrichment of carotenoids.</title>
        <authorList>
            <person name="Wang J."/>
        </authorList>
    </citation>
    <scope>NUCLEOTIDE SEQUENCE</scope>
    <source>
        <tissue evidence="5">Leaf</tissue>
    </source>
</reference>
<feature type="region of interest" description="Disordered" evidence="4">
    <location>
        <begin position="24"/>
        <end position="49"/>
    </location>
</feature>
<organism evidence="5 6">
    <name type="scientific">Musa troglodytarum</name>
    <name type="common">fe'i banana</name>
    <dbReference type="NCBI Taxonomy" id="320322"/>
    <lineage>
        <taxon>Eukaryota</taxon>
        <taxon>Viridiplantae</taxon>
        <taxon>Streptophyta</taxon>
        <taxon>Embryophyta</taxon>
        <taxon>Tracheophyta</taxon>
        <taxon>Spermatophyta</taxon>
        <taxon>Magnoliopsida</taxon>
        <taxon>Liliopsida</taxon>
        <taxon>Zingiberales</taxon>
        <taxon>Musaceae</taxon>
        <taxon>Musa</taxon>
    </lineage>
</organism>
<name>A0A9E7EWB0_9LILI</name>
<protein>
    <submittedName>
        <fullName evidence="5">Ribosomal L18p/L5e family</fullName>
    </submittedName>
</protein>
<dbReference type="CDD" id="cd00432">
    <property type="entry name" value="Ribosomal_L18_L5e"/>
    <property type="match status" value="1"/>
</dbReference>
<dbReference type="GO" id="GO:0005840">
    <property type="term" value="C:ribosome"/>
    <property type="evidence" value="ECO:0007669"/>
    <property type="project" value="UniProtKB-KW"/>
</dbReference>
<dbReference type="PANTHER" id="PTHR12899">
    <property type="entry name" value="39S RIBOSOMAL PROTEIN L18, MITOCHONDRIAL"/>
    <property type="match status" value="1"/>
</dbReference>
<dbReference type="PANTHER" id="PTHR12899:SF6">
    <property type="entry name" value="OS01G0256600 PROTEIN"/>
    <property type="match status" value="1"/>
</dbReference>
<evidence type="ECO:0000256" key="3">
    <source>
        <dbReference type="ARBA" id="ARBA00023274"/>
    </source>
</evidence>
<accession>A0A9E7EWB0</accession>
<keyword evidence="3" id="KW-0687">Ribonucleoprotein</keyword>
<dbReference type="Proteomes" id="UP001055439">
    <property type="component" value="Chromosome 10"/>
</dbReference>
<dbReference type="Gene3D" id="1.25.40.80">
    <property type="match status" value="1"/>
</dbReference>
<evidence type="ECO:0000313" key="5">
    <source>
        <dbReference type="EMBL" id="URD84668.1"/>
    </source>
</evidence>
<evidence type="ECO:0000256" key="1">
    <source>
        <dbReference type="ARBA" id="ARBA00007116"/>
    </source>
</evidence>
<dbReference type="EMBL" id="CP097503">
    <property type="protein sequence ID" value="URD84668.1"/>
    <property type="molecule type" value="Genomic_DNA"/>
</dbReference>